<keyword evidence="3" id="KW-1185">Reference proteome</keyword>
<gene>
    <name evidence="2" type="ORF">BJX63DRAFT_409722</name>
</gene>
<feature type="compositionally biased region" description="Polar residues" evidence="1">
    <location>
        <begin position="31"/>
        <end position="44"/>
    </location>
</feature>
<feature type="compositionally biased region" description="Basic and acidic residues" evidence="1">
    <location>
        <begin position="53"/>
        <end position="70"/>
    </location>
</feature>
<feature type="region of interest" description="Disordered" evidence="1">
    <location>
        <begin position="28"/>
        <end position="70"/>
    </location>
</feature>
<comment type="caution">
    <text evidence="2">The sequence shown here is derived from an EMBL/GenBank/DDBJ whole genome shotgun (WGS) entry which is preliminary data.</text>
</comment>
<evidence type="ECO:0000256" key="1">
    <source>
        <dbReference type="SAM" id="MobiDB-lite"/>
    </source>
</evidence>
<sequence length="139" mass="16258">MPTFNNKSTTLKIGSASELRTEIRRLLQSRKPPQQTPDEQSQTAAVKLIDLAPHMEHDPESPPSNKDELETLQKRCRDIQTELDNYKQRVLELEELCRDMQVAYMMNSLDNSESTERMVTLCRHCDKWRKQTSGERREP</sequence>
<proteinExistence type="predicted"/>
<reference evidence="2 3" key="1">
    <citation type="submission" date="2024-07" db="EMBL/GenBank/DDBJ databases">
        <title>Section-level genome sequencing and comparative genomics of Aspergillus sections Usti and Cavernicolus.</title>
        <authorList>
            <consortium name="Lawrence Berkeley National Laboratory"/>
            <person name="Nybo J.L."/>
            <person name="Vesth T.C."/>
            <person name="Theobald S."/>
            <person name="Frisvad J.C."/>
            <person name="Larsen T.O."/>
            <person name="Kjaerboelling I."/>
            <person name="Rothschild-Mancinelli K."/>
            <person name="Lyhne E.K."/>
            <person name="Kogle M.E."/>
            <person name="Barry K."/>
            <person name="Clum A."/>
            <person name="Na H."/>
            <person name="Ledsgaard L."/>
            <person name="Lin J."/>
            <person name="Lipzen A."/>
            <person name="Kuo A."/>
            <person name="Riley R."/>
            <person name="Mondo S."/>
            <person name="Labutti K."/>
            <person name="Haridas S."/>
            <person name="Pangalinan J."/>
            <person name="Salamov A.A."/>
            <person name="Simmons B.A."/>
            <person name="Magnuson J.K."/>
            <person name="Chen J."/>
            <person name="Drula E."/>
            <person name="Henrissat B."/>
            <person name="Wiebenga A."/>
            <person name="Lubbers R.J."/>
            <person name="Gomes A.C."/>
            <person name="Makela M.R."/>
            <person name="Stajich J."/>
            <person name="Grigoriev I.V."/>
            <person name="Mortensen U.H."/>
            <person name="De Vries R.P."/>
            <person name="Baker S.E."/>
            <person name="Andersen M.R."/>
        </authorList>
    </citation>
    <scope>NUCLEOTIDE SEQUENCE [LARGE SCALE GENOMIC DNA]</scope>
    <source>
        <strain evidence="2 3">CBS 588.65</strain>
    </source>
</reference>
<dbReference type="Proteomes" id="UP001610334">
    <property type="component" value="Unassembled WGS sequence"/>
</dbReference>
<evidence type="ECO:0000313" key="2">
    <source>
        <dbReference type="EMBL" id="KAL2808264.1"/>
    </source>
</evidence>
<organism evidence="2 3">
    <name type="scientific">Aspergillus granulosus</name>
    <dbReference type="NCBI Taxonomy" id="176169"/>
    <lineage>
        <taxon>Eukaryota</taxon>
        <taxon>Fungi</taxon>
        <taxon>Dikarya</taxon>
        <taxon>Ascomycota</taxon>
        <taxon>Pezizomycotina</taxon>
        <taxon>Eurotiomycetes</taxon>
        <taxon>Eurotiomycetidae</taxon>
        <taxon>Eurotiales</taxon>
        <taxon>Aspergillaceae</taxon>
        <taxon>Aspergillus</taxon>
        <taxon>Aspergillus subgen. Nidulantes</taxon>
    </lineage>
</organism>
<dbReference type="EMBL" id="JBFXLT010000116">
    <property type="protein sequence ID" value="KAL2808264.1"/>
    <property type="molecule type" value="Genomic_DNA"/>
</dbReference>
<evidence type="ECO:0000313" key="3">
    <source>
        <dbReference type="Proteomes" id="UP001610334"/>
    </source>
</evidence>
<accession>A0ABR4GYN7</accession>
<name>A0ABR4GYN7_9EURO</name>
<dbReference type="SUPFAM" id="SSF46966">
    <property type="entry name" value="Spectrin repeat"/>
    <property type="match status" value="1"/>
</dbReference>
<protein>
    <submittedName>
        <fullName evidence="2">Uncharacterized protein</fullName>
    </submittedName>
</protein>